<proteinExistence type="predicted"/>
<dbReference type="Proteomes" id="UP001054889">
    <property type="component" value="Unassembled WGS sequence"/>
</dbReference>
<name>A0AAV5C1P7_ELECO</name>
<reference evidence="2" key="2">
    <citation type="submission" date="2021-12" db="EMBL/GenBank/DDBJ databases">
        <title>Resequencing data analysis of finger millet.</title>
        <authorList>
            <person name="Hatakeyama M."/>
            <person name="Aluri S."/>
            <person name="Balachadran M.T."/>
            <person name="Sivarajan S.R."/>
            <person name="Poveda L."/>
            <person name="Shimizu-Inatsugi R."/>
            <person name="Schlapbach R."/>
            <person name="Sreeman S.M."/>
            <person name="Shimizu K.K."/>
        </authorList>
    </citation>
    <scope>NUCLEOTIDE SEQUENCE</scope>
</reference>
<feature type="compositionally biased region" description="Low complexity" evidence="1">
    <location>
        <begin position="24"/>
        <end position="34"/>
    </location>
</feature>
<evidence type="ECO:0000313" key="2">
    <source>
        <dbReference type="EMBL" id="GJM92505.1"/>
    </source>
</evidence>
<sequence>MVTCRRRLAHRVAARAAAAASFARGSRGSRAAAGNSQVTGGAGRRRDTRGSRDTAAGEAQLVAFNSRSGEADMLSKHTVELQGSGDHGSRQRGASASFRRLMAGEMKSLSLLNL</sequence>
<feature type="compositionally biased region" description="Basic and acidic residues" evidence="1">
    <location>
        <begin position="69"/>
        <end position="79"/>
    </location>
</feature>
<gene>
    <name evidence="2" type="primary">ga08982</name>
    <name evidence="2" type="ORF">PR202_ga08982</name>
</gene>
<keyword evidence="3" id="KW-1185">Reference proteome</keyword>
<comment type="caution">
    <text evidence="2">The sequence shown here is derived from an EMBL/GenBank/DDBJ whole genome shotgun (WGS) entry which is preliminary data.</text>
</comment>
<accession>A0AAV5C1P7</accession>
<evidence type="ECO:0000256" key="1">
    <source>
        <dbReference type="SAM" id="MobiDB-lite"/>
    </source>
</evidence>
<feature type="region of interest" description="Disordered" evidence="1">
    <location>
        <begin position="24"/>
        <end position="99"/>
    </location>
</feature>
<dbReference type="AlphaFoldDB" id="A0AAV5C1P7"/>
<reference evidence="2" key="1">
    <citation type="journal article" date="2018" name="DNA Res.">
        <title>Multiple hybrid de novo genome assembly of finger millet, an orphan allotetraploid crop.</title>
        <authorList>
            <person name="Hatakeyama M."/>
            <person name="Aluri S."/>
            <person name="Balachadran M.T."/>
            <person name="Sivarajan S.R."/>
            <person name="Patrignani A."/>
            <person name="Gruter S."/>
            <person name="Poveda L."/>
            <person name="Shimizu-Inatsugi R."/>
            <person name="Baeten J."/>
            <person name="Francoijs K.J."/>
            <person name="Nataraja K.N."/>
            <person name="Reddy Y.A.N."/>
            <person name="Phadnis S."/>
            <person name="Ravikumar R.L."/>
            <person name="Schlapbach R."/>
            <person name="Sreeman S.M."/>
            <person name="Shimizu K.K."/>
        </authorList>
    </citation>
    <scope>NUCLEOTIDE SEQUENCE</scope>
</reference>
<organism evidence="2 3">
    <name type="scientific">Eleusine coracana subsp. coracana</name>
    <dbReference type="NCBI Taxonomy" id="191504"/>
    <lineage>
        <taxon>Eukaryota</taxon>
        <taxon>Viridiplantae</taxon>
        <taxon>Streptophyta</taxon>
        <taxon>Embryophyta</taxon>
        <taxon>Tracheophyta</taxon>
        <taxon>Spermatophyta</taxon>
        <taxon>Magnoliopsida</taxon>
        <taxon>Liliopsida</taxon>
        <taxon>Poales</taxon>
        <taxon>Poaceae</taxon>
        <taxon>PACMAD clade</taxon>
        <taxon>Chloridoideae</taxon>
        <taxon>Cynodonteae</taxon>
        <taxon>Eleusininae</taxon>
        <taxon>Eleusine</taxon>
    </lineage>
</organism>
<evidence type="ECO:0000313" key="3">
    <source>
        <dbReference type="Proteomes" id="UP001054889"/>
    </source>
</evidence>
<protein>
    <submittedName>
        <fullName evidence="2">Uncharacterized protein</fullName>
    </submittedName>
</protein>
<dbReference type="EMBL" id="BQKI01000004">
    <property type="protein sequence ID" value="GJM92505.1"/>
    <property type="molecule type" value="Genomic_DNA"/>
</dbReference>